<dbReference type="AlphaFoldDB" id="A0A6J6D761"/>
<sequence length="222" mass="25119">MSTPVFPLGTAYLPGEIVVLNIFEPRYLDLFHNHCRVKDEFVSVLIERGSEVGGDDIRCQHGVSIVVHEIVDVDDRLVVSGVAHSIVDIIEWSHEFVFPSANVIAQSVDDIDMPDRFDVASSLSLLAQNVRRVLAMLREAGVVQPQQNPGVALETIAAGRWWDERVTQDDLWRALWLVARHVPCGPMDRYNLLRPGTLMERAERLRLNVDHVTEIANFRFSE</sequence>
<dbReference type="SUPFAM" id="SSF88697">
    <property type="entry name" value="PUA domain-like"/>
    <property type="match status" value="1"/>
</dbReference>
<proteinExistence type="predicted"/>
<protein>
    <submittedName>
        <fullName evidence="2">Unannotated protein</fullName>
    </submittedName>
</protein>
<evidence type="ECO:0000259" key="1">
    <source>
        <dbReference type="Pfam" id="PF02190"/>
    </source>
</evidence>
<evidence type="ECO:0000313" key="2">
    <source>
        <dbReference type="EMBL" id="CAB4559657.1"/>
    </source>
</evidence>
<dbReference type="Pfam" id="PF02190">
    <property type="entry name" value="LON_substr_bdg"/>
    <property type="match status" value="1"/>
</dbReference>
<reference evidence="2" key="1">
    <citation type="submission" date="2020-05" db="EMBL/GenBank/DDBJ databases">
        <authorList>
            <person name="Chiriac C."/>
            <person name="Salcher M."/>
            <person name="Ghai R."/>
            <person name="Kavagutti S V."/>
        </authorList>
    </citation>
    <scope>NUCLEOTIDE SEQUENCE</scope>
</reference>
<dbReference type="EMBL" id="CAEZTI010000038">
    <property type="protein sequence ID" value="CAB4559657.1"/>
    <property type="molecule type" value="Genomic_DNA"/>
</dbReference>
<dbReference type="InterPro" id="IPR046336">
    <property type="entry name" value="Lon_prtase_N_sf"/>
</dbReference>
<name>A0A6J6D761_9ZZZZ</name>
<dbReference type="InterPro" id="IPR015947">
    <property type="entry name" value="PUA-like_sf"/>
</dbReference>
<dbReference type="Gene3D" id="2.30.130.40">
    <property type="entry name" value="LON domain-like"/>
    <property type="match status" value="1"/>
</dbReference>
<organism evidence="2">
    <name type="scientific">freshwater metagenome</name>
    <dbReference type="NCBI Taxonomy" id="449393"/>
    <lineage>
        <taxon>unclassified sequences</taxon>
        <taxon>metagenomes</taxon>
        <taxon>ecological metagenomes</taxon>
    </lineage>
</organism>
<dbReference type="InterPro" id="IPR003111">
    <property type="entry name" value="Lon_prtase_N"/>
</dbReference>
<accession>A0A6J6D761</accession>
<gene>
    <name evidence="2" type="ORF">UFOPK1619_00307</name>
</gene>
<feature type="domain" description="Lon N-terminal" evidence="1">
    <location>
        <begin position="4"/>
        <end position="205"/>
    </location>
</feature>